<sequence>MIEMVAFGLKELPPLVNRSLYDWVVVSREREIGTV</sequence>
<proteinExistence type="predicted"/>
<evidence type="ECO:0000313" key="1">
    <source>
        <dbReference type="EMBL" id="MBB5316672.1"/>
    </source>
</evidence>
<dbReference type="AlphaFoldDB" id="A0A7W8IGN1"/>
<evidence type="ECO:0000313" key="2">
    <source>
        <dbReference type="Proteomes" id="UP000568106"/>
    </source>
</evidence>
<organism evidence="1 2">
    <name type="scientific">Tunturiibacter empetritectus</name>
    <dbReference type="NCBI Taxonomy" id="3069691"/>
    <lineage>
        <taxon>Bacteria</taxon>
        <taxon>Pseudomonadati</taxon>
        <taxon>Acidobacteriota</taxon>
        <taxon>Terriglobia</taxon>
        <taxon>Terriglobales</taxon>
        <taxon>Acidobacteriaceae</taxon>
        <taxon>Tunturiibacter</taxon>
    </lineage>
</organism>
<name>A0A7W8IGN1_9BACT</name>
<protein>
    <submittedName>
        <fullName evidence="1">Uncharacterized protein</fullName>
    </submittedName>
</protein>
<gene>
    <name evidence="1" type="ORF">HDF09_001341</name>
</gene>
<accession>A0A7W8IGN1</accession>
<keyword evidence="2" id="KW-1185">Reference proteome</keyword>
<comment type="caution">
    <text evidence="1">The sequence shown here is derived from an EMBL/GenBank/DDBJ whole genome shotgun (WGS) entry which is preliminary data.</text>
</comment>
<dbReference type="EMBL" id="JACHDY010000002">
    <property type="protein sequence ID" value="MBB5316672.1"/>
    <property type="molecule type" value="Genomic_DNA"/>
</dbReference>
<reference evidence="1" key="1">
    <citation type="submission" date="2020-08" db="EMBL/GenBank/DDBJ databases">
        <title>Genomic Encyclopedia of Type Strains, Phase IV (KMG-V): Genome sequencing to study the core and pangenomes of soil and plant-associated prokaryotes.</title>
        <authorList>
            <person name="Whitman W."/>
        </authorList>
    </citation>
    <scope>NUCLEOTIDE SEQUENCE [LARGE SCALE GENOMIC DNA]</scope>
    <source>
        <strain evidence="1">M8UP27</strain>
    </source>
</reference>
<dbReference type="Proteomes" id="UP000568106">
    <property type="component" value="Unassembled WGS sequence"/>
</dbReference>